<feature type="domain" description="Heterokaryon incompatibility" evidence="1">
    <location>
        <begin position="205"/>
        <end position="295"/>
    </location>
</feature>
<dbReference type="InterPro" id="IPR010730">
    <property type="entry name" value="HET"/>
</dbReference>
<gene>
    <name evidence="2" type="ORF">GJ744_006423</name>
</gene>
<protein>
    <recommendedName>
        <fullName evidence="1">Heterokaryon incompatibility domain-containing protein</fullName>
    </recommendedName>
</protein>
<dbReference type="EMBL" id="JAACFV010000291">
    <property type="protein sequence ID" value="KAF7502232.1"/>
    <property type="molecule type" value="Genomic_DNA"/>
</dbReference>
<dbReference type="AlphaFoldDB" id="A0A8H7A6U5"/>
<dbReference type="OrthoDB" id="3789824at2759"/>
<dbReference type="PANTHER" id="PTHR33112:SF16">
    <property type="entry name" value="HETEROKARYON INCOMPATIBILITY DOMAIN-CONTAINING PROTEIN"/>
    <property type="match status" value="1"/>
</dbReference>
<dbReference type="Proteomes" id="UP000606974">
    <property type="component" value="Unassembled WGS sequence"/>
</dbReference>
<organism evidence="2 3">
    <name type="scientific">Endocarpon pusillum</name>
    <dbReference type="NCBI Taxonomy" id="364733"/>
    <lineage>
        <taxon>Eukaryota</taxon>
        <taxon>Fungi</taxon>
        <taxon>Dikarya</taxon>
        <taxon>Ascomycota</taxon>
        <taxon>Pezizomycotina</taxon>
        <taxon>Eurotiomycetes</taxon>
        <taxon>Chaetothyriomycetidae</taxon>
        <taxon>Verrucariales</taxon>
        <taxon>Verrucariaceae</taxon>
        <taxon>Endocarpon</taxon>
    </lineage>
</organism>
<evidence type="ECO:0000313" key="3">
    <source>
        <dbReference type="Proteomes" id="UP000606974"/>
    </source>
</evidence>
<reference evidence="2" key="1">
    <citation type="submission" date="2020-02" db="EMBL/GenBank/DDBJ databases">
        <authorList>
            <person name="Palmer J.M."/>
        </authorList>
    </citation>
    <scope>NUCLEOTIDE SEQUENCE</scope>
    <source>
        <strain evidence="2">EPUS1.4</strain>
        <tissue evidence="2">Thallus</tissue>
    </source>
</reference>
<evidence type="ECO:0000259" key="1">
    <source>
        <dbReference type="Pfam" id="PF06985"/>
    </source>
</evidence>
<comment type="caution">
    <text evidence="2">The sequence shown here is derived from an EMBL/GenBank/DDBJ whole genome shotgun (WGS) entry which is preliminary data.</text>
</comment>
<accession>A0A8H7A6U5</accession>
<sequence>MGYDFCKLRKNHDALHECNGCQVIGSMFEKRREIENKRFNNPRALKAGFHRSLDELKRCANRCATCRVLYRAIWSRQITNEEADRLQSLPGHIWAQLPPSQQGSASDFNQNLLTIGVGDSLQDHTIAELSCTLQPGTQPVNLRAARTHSAVNAEVKGWLETCHETHTECRNLGRSRRNPTNLIFINATSGMLQLVEGSKSDLVPYVALSYTWGMELATEDERTNIKAAKTKETNSHQRREGFPMAGLPRTMLDAIILTLSLGLRYIWIDDICIVPPVDWNEEASKMDEVYGNSEAWRYKTDACRLYSGHWLANIDMPLNEIRLRSNLFTRAWTLQEERLSPRMLYVCGQRMYWSCSVSQQVESGQNGGLPRLQGPDRFAWMQHPQSFLRACRRQDLAALHEQWLELVKAYVKRNIFSSADRFPAIMGLAVQYLGPYTDENEEVRGQEYLAGLWRHTFAQDLSWSVQAPGVPERRLGSIAPTWSWASVPVCSDIATQNMVEPASDFALLEDSRLGSGGDFDKASKVAKRGAEIKSVTVRGRFRRLLAKASTGREWSSIVPGHNAKEEFDFSGCISEFVHVQNFSTGQLVAYEPHKQEVVAQLDYLLPENGSWDSPVAFSGSDLKELACLQIGRSSMLLLRQYQTQEGDGYQNEYSSFKYQRVGICNSVHNSFFVAAPLETIVLV</sequence>
<name>A0A8H7A6U5_9EURO</name>
<keyword evidence="3" id="KW-1185">Reference proteome</keyword>
<dbReference type="Pfam" id="PF06985">
    <property type="entry name" value="HET"/>
    <property type="match status" value="1"/>
</dbReference>
<proteinExistence type="predicted"/>
<evidence type="ECO:0000313" key="2">
    <source>
        <dbReference type="EMBL" id="KAF7502232.1"/>
    </source>
</evidence>
<dbReference type="PANTHER" id="PTHR33112">
    <property type="entry name" value="DOMAIN PROTEIN, PUTATIVE-RELATED"/>
    <property type="match status" value="1"/>
</dbReference>